<gene>
    <name evidence="3" type="ORF">DCF17_17280</name>
</gene>
<dbReference type="InterPro" id="IPR050216">
    <property type="entry name" value="LRR_domain-containing"/>
</dbReference>
<dbReference type="EMBL" id="QBMN01000143">
    <property type="protein sequence ID" value="PZO36431.1"/>
    <property type="molecule type" value="Genomic_DNA"/>
</dbReference>
<keyword evidence="2" id="KW-0677">Repeat</keyword>
<reference evidence="4" key="1">
    <citation type="submission" date="2018-04" db="EMBL/GenBank/DDBJ databases">
        <authorList>
            <person name="Cornet L."/>
        </authorList>
    </citation>
    <scope>NUCLEOTIDE SEQUENCE [LARGE SCALE GENOMIC DNA]</scope>
</reference>
<sequence length="80" mass="8805">MTHDELLQLIDQAAAEGWTELDLAGKGLTELPPEIGKLTQLEMLILGIYRQGQGWSSNLLTKLPEAIAQLTNLQSLDLSF</sequence>
<evidence type="ECO:0000256" key="1">
    <source>
        <dbReference type="ARBA" id="ARBA00022614"/>
    </source>
</evidence>
<evidence type="ECO:0000313" key="3">
    <source>
        <dbReference type="EMBL" id="PZO36431.1"/>
    </source>
</evidence>
<dbReference type="PANTHER" id="PTHR48051:SF1">
    <property type="entry name" value="RAS SUPPRESSOR PROTEIN 1"/>
    <property type="match status" value="1"/>
</dbReference>
<evidence type="ECO:0000313" key="4">
    <source>
        <dbReference type="Proteomes" id="UP000249081"/>
    </source>
</evidence>
<dbReference type="InterPro" id="IPR032675">
    <property type="entry name" value="LRR_dom_sf"/>
</dbReference>
<proteinExistence type="predicted"/>
<feature type="non-terminal residue" evidence="3">
    <location>
        <position position="80"/>
    </location>
</feature>
<comment type="caution">
    <text evidence="3">The sequence shown here is derived from an EMBL/GenBank/DDBJ whole genome shotgun (WGS) entry which is preliminary data.</text>
</comment>
<protein>
    <submittedName>
        <fullName evidence="3">Uncharacterized protein</fullName>
    </submittedName>
</protein>
<name>A0A2W4XL82_9CYAN</name>
<dbReference type="AlphaFoldDB" id="A0A2W4XL82"/>
<accession>A0A2W4XL82</accession>
<keyword evidence="1" id="KW-0433">Leucine-rich repeat</keyword>
<dbReference type="Gene3D" id="3.80.10.10">
    <property type="entry name" value="Ribonuclease Inhibitor"/>
    <property type="match status" value="1"/>
</dbReference>
<dbReference type="SUPFAM" id="SSF52058">
    <property type="entry name" value="L domain-like"/>
    <property type="match status" value="1"/>
</dbReference>
<evidence type="ECO:0000256" key="2">
    <source>
        <dbReference type="ARBA" id="ARBA00022737"/>
    </source>
</evidence>
<dbReference type="GO" id="GO:0005737">
    <property type="term" value="C:cytoplasm"/>
    <property type="evidence" value="ECO:0007669"/>
    <property type="project" value="TreeGrafter"/>
</dbReference>
<reference evidence="3 4" key="2">
    <citation type="submission" date="2018-06" db="EMBL/GenBank/DDBJ databases">
        <title>Metagenomic assembly of (sub)arctic Cyanobacteria and their associated microbiome from non-axenic cultures.</title>
        <authorList>
            <person name="Baurain D."/>
        </authorList>
    </citation>
    <scope>NUCLEOTIDE SEQUENCE [LARGE SCALE GENOMIC DNA]</scope>
    <source>
        <strain evidence="3">ULC041bin1</strain>
    </source>
</reference>
<dbReference type="Proteomes" id="UP000249081">
    <property type="component" value="Unassembled WGS sequence"/>
</dbReference>
<organism evidence="3 4">
    <name type="scientific">Shackletoniella antarctica</name>
    <dbReference type="NCBI Taxonomy" id="268115"/>
    <lineage>
        <taxon>Bacteria</taxon>
        <taxon>Bacillati</taxon>
        <taxon>Cyanobacteriota</taxon>
        <taxon>Cyanophyceae</taxon>
        <taxon>Oculatellales</taxon>
        <taxon>Oculatellaceae</taxon>
        <taxon>Shackletoniella</taxon>
    </lineage>
</organism>
<dbReference type="PANTHER" id="PTHR48051">
    <property type="match status" value="1"/>
</dbReference>